<evidence type="ECO:0000313" key="3">
    <source>
        <dbReference type="Proteomes" id="UP001237194"/>
    </source>
</evidence>
<dbReference type="RefSeq" id="WP_283891012.1">
    <property type="nucleotide sequence ID" value="NZ_JARWAF010000001.1"/>
</dbReference>
<dbReference type="Gene3D" id="3.40.50.1820">
    <property type="entry name" value="alpha/beta hydrolase"/>
    <property type="match status" value="1"/>
</dbReference>
<dbReference type="Proteomes" id="UP001237194">
    <property type="component" value="Unassembled WGS sequence"/>
</dbReference>
<dbReference type="PANTHER" id="PTHR43798">
    <property type="entry name" value="MONOACYLGLYCEROL LIPASE"/>
    <property type="match status" value="1"/>
</dbReference>
<dbReference type="SUPFAM" id="SSF53474">
    <property type="entry name" value="alpha/beta-Hydrolases"/>
    <property type="match status" value="1"/>
</dbReference>
<gene>
    <name evidence="2" type="ORF">P5W92_03910</name>
</gene>
<sequence length="296" mass="32910">MFPDFTLENVDLGEVSLRVRHGGRGPAVLLIHGHPRTHTTWHRLAPLLAEDHTVVCLDLRGYGQSSKPVTDDDHAPYSKRRMAADCLAVMRSLGHETFHVVGHDRGGYVATRLALENPSAVTHLTALDVVPIGEALARCDADFATRWWHWFFRAQPSPGPETVIGNNLSLWYPDTPEDMGQESWEDLQHALGDPRTIHAMCEDYRAGLGIDRRHDDEDQAAGRRVQCPTLVLWAAQSDLFLLYRDIEEVWQNWVSGGLTVRSIEGGHHIAEEAPAELAKELLTAWSGTKVPGSEAA</sequence>
<keyword evidence="2" id="KW-0378">Hydrolase</keyword>
<dbReference type="PRINTS" id="PR00412">
    <property type="entry name" value="EPOXHYDRLASE"/>
</dbReference>
<dbReference type="EMBL" id="JARWAF010000001">
    <property type="protein sequence ID" value="MDJ1639547.1"/>
    <property type="molecule type" value="Genomic_DNA"/>
</dbReference>
<dbReference type="PANTHER" id="PTHR43798:SF33">
    <property type="entry name" value="HYDROLASE, PUTATIVE (AFU_ORTHOLOGUE AFUA_2G14860)-RELATED"/>
    <property type="match status" value="1"/>
</dbReference>
<name>A0ABT7D179_9ACTN</name>
<dbReference type="InterPro" id="IPR029058">
    <property type="entry name" value="AB_hydrolase_fold"/>
</dbReference>
<accession>A0ABT7D179</accession>
<dbReference type="InterPro" id="IPR000639">
    <property type="entry name" value="Epox_hydrolase-like"/>
</dbReference>
<reference evidence="2 3" key="1">
    <citation type="submission" date="2023-04" db="EMBL/GenBank/DDBJ databases">
        <title>A novel species of the genus Streptomyces: Streptomyces pakalii sp. nov. isolated from a Mexican soil jungle.</title>
        <authorList>
            <person name="Chavez-Hernandez M.A."/>
            <person name="Ortiz-Alvarez J."/>
            <person name="Villa-Tanaca L."/>
            <person name="Hernandez-Rodriguez C."/>
        </authorList>
    </citation>
    <scope>NUCLEOTIDE SEQUENCE [LARGE SCALE GENOMIC DNA]</scope>
    <source>
        <strain evidence="2 3">ENCB-J15</strain>
    </source>
</reference>
<protein>
    <submittedName>
        <fullName evidence="2">Alpha/beta hydrolase</fullName>
    </submittedName>
</protein>
<evidence type="ECO:0000259" key="1">
    <source>
        <dbReference type="Pfam" id="PF00561"/>
    </source>
</evidence>
<dbReference type="PRINTS" id="PR00111">
    <property type="entry name" value="ABHYDROLASE"/>
</dbReference>
<dbReference type="GO" id="GO:0016787">
    <property type="term" value="F:hydrolase activity"/>
    <property type="evidence" value="ECO:0007669"/>
    <property type="project" value="UniProtKB-KW"/>
</dbReference>
<organism evidence="2 3">
    <name type="scientific">Streptomyces pakalii</name>
    <dbReference type="NCBI Taxonomy" id="3036494"/>
    <lineage>
        <taxon>Bacteria</taxon>
        <taxon>Bacillati</taxon>
        <taxon>Actinomycetota</taxon>
        <taxon>Actinomycetes</taxon>
        <taxon>Kitasatosporales</taxon>
        <taxon>Streptomycetaceae</taxon>
        <taxon>Streptomyces</taxon>
    </lineage>
</organism>
<dbReference type="InterPro" id="IPR050266">
    <property type="entry name" value="AB_hydrolase_sf"/>
</dbReference>
<proteinExistence type="predicted"/>
<dbReference type="Pfam" id="PF00561">
    <property type="entry name" value="Abhydrolase_1"/>
    <property type="match status" value="1"/>
</dbReference>
<dbReference type="InterPro" id="IPR000073">
    <property type="entry name" value="AB_hydrolase_1"/>
</dbReference>
<keyword evidence="3" id="KW-1185">Reference proteome</keyword>
<evidence type="ECO:0000313" key="2">
    <source>
        <dbReference type="EMBL" id="MDJ1639547.1"/>
    </source>
</evidence>
<comment type="caution">
    <text evidence="2">The sequence shown here is derived from an EMBL/GenBank/DDBJ whole genome shotgun (WGS) entry which is preliminary data.</text>
</comment>
<feature type="domain" description="AB hydrolase-1" evidence="1">
    <location>
        <begin position="26"/>
        <end position="274"/>
    </location>
</feature>